<organism evidence="1">
    <name type="scientific">uncultured Caudovirales phage</name>
    <dbReference type="NCBI Taxonomy" id="2100421"/>
    <lineage>
        <taxon>Viruses</taxon>
        <taxon>Duplodnaviria</taxon>
        <taxon>Heunggongvirae</taxon>
        <taxon>Uroviricota</taxon>
        <taxon>Caudoviricetes</taxon>
        <taxon>Peduoviridae</taxon>
        <taxon>Maltschvirus</taxon>
        <taxon>Maltschvirus maltsch</taxon>
    </lineage>
</organism>
<gene>
    <name evidence="1" type="ORF">UFOVP1254_104</name>
</gene>
<sequence>MSFYSELANTAREMLREFGQPVTVKKYETAIPNPVTGVVAPPTSTTTTEFGCLLDFEYRSFGDLTTIQTTVNASAKRMVMTSGTLLNSGDGIVVGQDEYRIHVIKTLSPAGTRVLYDLWIQK</sequence>
<reference evidence="1" key="1">
    <citation type="submission" date="2020-05" db="EMBL/GenBank/DDBJ databases">
        <authorList>
            <person name="Chiriac C."/>
            <person name="Salcher M."/>
            <person name="Ghai R."/>
            <person name="Kavagutti S V."/>
        </authorList>
    </citation>
    <scope>NUCLEOTIDE SEQUENCE</scope>
</reference>
<proteinExistence type="predicted"/>
<protein>
    <submittedName>
        <fullName evidence="1">Uncharacterized protein</fullName>
    </submittedName>
</protein>
<name>A0A6J5RJZ9_9CAUD</name>
<evidence type="ECO:0000313" key="1">
    <source>
        <dbReference type="EMBL" id="CAB4194527.1"/>
    </source>
</evidence>
<accession>A0A6J5RJZ9</accession>
<dbReference type="EMBL" id="LR797210">
    <property type="protein sequence ID" value="CAB4194527.1"/>
    <property type="molecule type" value="Genomic_DNA"/>
</dbReference>